<evidence type="ECO:0000313" key="13">
    <source>
        <dbReference type="EMBL" id="KAA8893967.1"/>
    </source>
</evidence>
<dbReference type="GO" id="GO:0071555">
    <property type="term" value="P:cell wall organization"/>
    <property type="evidence" value="ECO:0007669"/>
    <property type="project" value="UniProtKB-KW"/>
</dbReference>
<dbReference type="InterPro" id="IPR000490">
    <property type="entry name" value="Glyco_hydro_17"/>
</dbReference>
<name>A0A5J5EFW2_9PEZI</name>
<gene>
    <name evidence="13" type="ORF">FN846DRAFT_895512</name>
</gene>
<proteinExistence type="inferred from homology"/>
<dbReference type="PANTHER" id="PTHR16631">
    <property type="entry name" value="GLUCAN 1,3-BETA-GLUCOSIDASE"/>
    <property type="match status" value="1"/>
</dbReference>
<comment type="caution">
    <text evidence="13">The sequence shown here is derived from an EMBL/GenBank/DDBJ whole genome shotgun (WGS) entry which is preliminary data.</text>
</comment>
<evidence type="ECO:0000256" key="8">
    <source>
        <dbReference type="ARBA" id="ARBA00023295"/>
    </source>
</evidence>
<evidence type="ECO:0000256" key="11">
    <source>
        <dbReference type="RuleBase" id="RU004336"/>
    </source>
</evidence>
<reference evidence="13 14" key="1">
    <citation type="submission" date="2019-09" db="EMBL/GenBank/DDBJ databases">
        <title>Draft genome of the ectomycorrhizal ascomycete Sphaerosporella brunnea.</title>
        <authorList>
            <consortium name="DOE Joint Genome Institute"/>
            <person name="Benucci G.M."/>
            <person name="Marozzi G."/>
            <person name="Antonielli L."/>
            <person name="Sanchez S."/>
            <person name="Marco P."/>
            <person name="Wang X."/>
            <person name="Falini L.B."/>
            <person name="Barry K."/>
            <person name="Haridas S."/>
            <person name="Lipzen A."/>
            <person name="Labutti K."/>
            <person name="Grigoriev I.V."/>
            <person name="Murat C."/>
            <person name="Martin F."/>
            <person name="Albertini E."/>
            <person name="Donnini D."/>
            <person name="Bonito G."/>
        </authorList>
    </citation>
    <scope>NUCLEOTIDE SEQUENCE [LARGE SCALE GENOMIC DNA]</scope>
    <source>
        <strain evidence="13 14">Sb_GMNB300</strain>
    </source>
</reference>
<dbReference type="GO" id="GO:0005576">
    <property type="term" value="C:extracellular region"/>
    <property type="evidence" value="ECO:0007669"/>
    <property type="project" value="UniProtKB-ARBA"/>
</dbReference>
<dbReference type="GO" id="GO:0009277">
    <property type="term" value="C:fungal-type cell wall"/>
    <property type="evidence" value="ECO:0007669"/>
    <property type="project" value="UniProtKB-ARBA"/>
</dbReference>
<feature type="signal peptide" evidence="12">
    <location>
        <begin position="1"/>
        <end position="22"/>
    </location>
</feature>
<evidence type="ECO:0000256" key="10">
    <source>
        <dbReference type="RuleBase" id="RU004335"/>
    </source>
</evidence>
<dbReference type="OrthoDB" id="941679at2759"/>
<feature type="chain" id="PRO_5023913672" evidence="12">
    <location>
        <begin position="23"/>
        <end position="449"/>
    </location>
</feature>
<dbReference type="SUPFAM" id="SSF51445">
    <property type="entry name" value="(Trans)glycosidases"/>
    <property type="match status" value="1"/>
</dbReference>
<dbReference type="GO" id="GO:0005975">
    <property type="term" value="P:carbohydrate metabolic process"/>
    <property type="evidence" value="ECO:0007669"/>
    <property type="project" value="InterPro"/>
</dbReference>
<dbReference type="FunFam" id="3.20.20.80:FF:000111">
    <property type="entry name" value="Soluble cell wall protein"/>
    <property type="match status" value="1"/>
</dbReference>
<dbReference type="EMBL" id="VXIS01000383">
    <property type="protein sequence ID" value="KAA8893967.1"/>
    <property type="molecule type" value="Genomic_DNA"/>
</dbReference>
<dbReference type="PANTHER" id="PTHR16631:SF14">
    <property type="entry name" value="FAMILY 17 GLUCOSIDASE SCW10-RELATED"/>
    <property type="match status" value="1"/>
</dbReference>
<evidence type="ECO:0000313" key="14">
    <source>
        <dbReference type="Proteomes" id="UP000326924"/>
    </source>
</evidence>
<keyword evidence="9" id="KW-0961">Cell wall biogenesis/degradation</keyword>
<evidence type="ECO:0000256" key="6">
    <source>
        <dbReference type="ARBA" id="ARBA00022801"/>
    </source>
</evidence>
<dbReference type="InterPro" id="IPR017853">
    <property type="entry name" value="GH"/>
</dbReference>
<comment type="subcellular location">
    <subcellularLocation>
        <location evidence="1">Secreted</location>
        <location evidence="1">Cell wall</location>
    </subcellularLocation>
</comment>
<keyword evidence="3" id="KW-0134">Cell wall</keyword>
<dbReference type="GO" id="GO:0042973">
    <property type="term" value="F:glucan endo-1,3-beta-D-glucosidase activity"/>
    <property type="evidence" value="ECO:0007669"/>
    <property type="project" value="TreeGrafter"/>
</dbReference>
<dbReference type="Proteomes" id="UP000326924">
    <property type="component" value="Unassembled WGS sequence"/>
</dbReference>
<evidence type="ECO:0000256" key="7">
    <source>
        <dbReference type="ARBA" id="ARBA00023180"/>
    </source>
</evidence>
<evidence type="ECO:0000256" key="9">
    <source>
        <dbReference type="ARBA" id="ARBA00023316"/>
    </source>
</evidence>
<dbReference type="FunCoup" id="A0A5J5EFW2">
    <property type="interactions" value="91"/>
</dbReference>
<dbReference type="AlphaFoldDB" id="A0A5J5EFW2"/>
<keyword evidence="8 11" id="KW-0326">Glycosidase</keyword>
<evidence type="ECO:0000256" key="12">
    <source>
        <dbReference type="SAM" id="SignalP"/>
    </source>
</evidence>
<evidence type="ECO:0000256" key="5">
    <source>
        <dbReference type="ARBA" id="ARBA00022729"/>
    </source>
</evidence>
<evidence type="ECO:0000256" key="3">
    <source>
        <dbReference type="ARBA" id="ARBA00022512"/>
    </source>
</evidence>
<dbReference type="PROSITE" id="PS00587">
    <property type="entry name" value="GLYCOSYL_HYDROL_F17"/>
    <property type="match status" value="1"/>
</dbReference>
<keyword evidence="4" id="KW-0964">Secreted</keyword>
<dbReference type="Gene3D" id="3.20.20.80">
    <property type="entry name" value="Glycosidases"/>
    <property type="match status" value="1"/>
</dbReference>
<keyword evidence="5 12" id="KW-0732">Signal</keyword>
<dbReference type="Pfam" id="PF00332">
    <property type="entry name" value="Glyco_hydro_17"/>
    <property type="match status" value="1"/>
</dbReference>
<keyword evidence="7" id="KW-0325">Glycoprotein</keyword>
<comment type="similarity">
    <text evidence="2 10">Belongs to the glycosyl hydrolase 17 family.</text>
</comment>
<sequence>MFGNSLLNLVVAALAASSVVTAQPHKRRHIHKRAPAPEPAIVTVYNDVATVWVDQHGNMIDPKAPRTITVTVTGAAACAAAVTTTSKAKATTTISYTPSTTIAATSKSSSIPAPKPTYSSSSKAVAVSTTSSKAPAIPTTSQSSKAVVPSSSSKAAIVPTIASKTSAAPAATSSASLGTYVSGTYPAGGASKPGIVYSPYNADRSCKTADEVAADIEKIKDFSPIRLYGVDCNQTQNVIAAAKPYGTKVMAAIYNMDDPYSELETLIEAVNGEWDSVHTVAIGNEVVNFGKKTADQYATIINNCRKRLRSGVGYIGPVVGVDTFVAIMANPQIAEASDYVAANAHPYFDGGVLAQNSGTWLDAMKVAVQAKCGTSKEIVITETGWPTQGGTNGLGVPGVANQKVAIEGIVKTQGKNTILFTAFDDLWKTDTAATLGAEKYWGIQDLSLS</sequence>
<organism evidence="13 14">
    <name type="scientific">Sphaerosporella brunnea</name>
    <dbReference type="NCBI Taxonomy" id="1250544"/>
    <lineage>
        <taxon>Eukaryota</taxon>
        <taxon>Fungi</taxon>
        <taxon>Dikarya</taxon>
        <taxon>Ascomycota</taxon>
        <taxon>Pezizomycotina</taxon>
        <taxon>Pezizomycetes</taxon>
        <taxon>Pezizales</taxon>
        <taxon>Pyronemataceae</taxon>
        <taxon>Sphaerosporella</taxon>
    </lineage>
</organism>
<evidence type="ECO:0000256" key="4">
    <source>
        <dbReference type="ARBA" id="ARBA00022525"/>
    </source>
</evidence>
<keyword evidence="6 11" id="KW-0378">Hydrolase</keyword>
<dbReference type="InParanoid" id="A0A5J5EFW2"/>
<accession>A0A5J5EFW2</accession>
<evidence type="ECO:0000256" key="2">
    <source>
        <dbReference type="ARBA" id="ARBA00008773"/>
    </source>
</evidence>
<dbReference type="InterPro" id="IPR050732">
    <property type="entry name" value="Beta-glucan_modifiers"/>
</dbReference>
<protein>
    <submittedName>
        <fullName evidence="13">Glycoside hydrolase superfamily</fullName>
    </submittedName>
</protein>
<evidence type="ECO:0000256" key="1">
    <source>
        <dbReference type="ARBA" id="ARBA00004191"/>
    </source>
</evidence>
<dbReference type="GO" id="GO:0009986">
    <property type="term" value="C:cell surface"/>
    <property type="evidence" value="ECO:0007669"/>
    <property type="project" value="TreeGrafter"/>
</dbReference>
<keyword evidence="14" id="KW-1185">Reference proteome</keyword>